<gene>
    <name evidence="1" type="ORF">H9L24_06780</name>
</gene>
<organism evidence="1 2">
    <name type="scientific">Paenacidovorax monticola</name>
    <dbReference type="NCBI Taxonomy" id="1926868"/>
    <lineage>
        <taxon>Bacteria</taxon>
        <taxon>Pseudomonadati</taxon>
        <taxon>Pseudomonadota</taxon>
        <taxon>Betaproteobacteria</taxon>
        <taxon>Burkholderiales</taxon>
        <taxon>Comamonadaceae</taxon>
        <taxon>Paenacidovorax</taxon>
    </lineage>
</organism>
<dbReference type="RefSeq" id="WP_187737514.1">
    <property type="nucleotide sequence ID" value="NZ_CP060790.1"/>
</dbReference>
<name>A0A7H0HJ17_9BURK</name>
<accession>A0A7H0HJ17</accession>
<evidence type="ECO:0000313" key="2">
    <source>
        <dbReference type="Proteomes" id="UP000516057"/>
    </source>
</evidence>
<reference evidence="1 2" key="1">
    <citation type="submission" date="2020-08" db="EMBL/GenBank/DDBJ databases">
        <title>Genome sequence of Acidovorax monticola KACC 19171T.</title>
        <authorList>
            <person name="Hyun D.-W."/>
            <person name="Bae J.-W."/>
        </authorList>
    </citation>
    <scope>NUCLEOTIDE SEQUENCE [LARGE SCALE GENOMIC DNA]</scope>
    <source>
        <strain evidence="1 2">KACC 19171</strain>
    </source>
</reference>
<dbReference type="AlphaFoldDB" id="A0A7H0HJ17"/>
<sequence>MSQALTAERVGNYVVTPLTKSTDSGLFAAAVSIRRGMHDRVFRFIPHFASDARATQYALAEGRSMVLRNQLS</sequence>
<proteinExistence type="predicted"/>
<protein>
    <submittedName>
        <fullName evidence="1">Uncharacterized protein</fullName>
    </submittedName>
</protein>
<dbReference type="EMBL" id="CP060790">
    <property type="protein sequence ID" value="QNP60533.1"/>
    <property type="molecule type" value="Genomic_DNA"/>
</dbReference>
<dbReference type="KEGG" id="amon:H9L24_06780"/>
<dbReference type="Proteomes" id="UP000516057">
    <property type="component" value="Chromosome"/>
</dbReference>
<keyword evidence="2" id="KW-1185">Reference proteome</keyword>
<evidence type="ECO:0000313" key="1">
    <source>
        <dbReference type="EMBL" id="QNP60533.1"/>
    </source>
</evidence>